<dbReference type="EMBL" id="CADEAL010002164">
    <property type="protein sequence ID" value="CAB1438472.1"/>
    <property type="molecule type" value="Genomic_DNA"/>
</dbReference>
<reference evidence="1" key="1">
    <citation type="submission" date="2020-03" db="EMBL/GenBank/DDBJ databases">
        <authorList>
            <person name="Weist P."/>
        </authorList>
    </citation>
    <scope>NUCLEOTIDE SEQUENCE</scope>
</reference>
<keyword evidence="2" id="KW-1185">Reference proteome</keyword>
<protein>
    <submittedName>
        <fullName evidence="1">Uncharacterized protein</fullName>
    </submittedName>
</protein>
<name>A0A9N7UUN3_PLEPL</name>
<dbReference type="AlphaFoldDB" id="A0A9N7UUN3"/>
<gene>
    <name evidence="1" type="ORF">PLEPLA_LOCUS26394</name>
</gene>
<feature type="non-terminal residue" evidence="1">
    <location>
        <position position="101"/>
    </location>
</feature>
<dbReference type="Proteomes" id="UP001153269">
    <property type="component" value="Unassembled WGS sequence"/>
</dbReference>
<evidence type="ECO:0000313" key="1">
    <source>
        <dbReference type="EMBL" id="CAB1438472.1"/>
    </source>
</evidence>
<accession>A0A9N7UUN3</accession>
<proteinExistence type="predicted"/>
<comment type="caution">
    <text evidence="1">The sequence shown here is derived from an EMBL/GenBank/DDBJ whole genome shotgun (WGS) entry which is preliminary data.</text>
</comment>
<organism evidence="1 2">
    <name type="scientific">Pleuronectes platessa</name>
    <name type="common">European plaice</name>
    <dbReference type="NCBI Taxonomy" id="8262"/>
    <lineage>
        <taxon>Eukaryota</taxon>
        <taxon>Metazoa</taxon>
        <taxon>Chordata</taxon>
        <taxon>Craniata</taxon>
        <taxon>Vertebrata</taxon>
        <taxon>Euteleostomi</taxon>
        <taxon>Actinopterygii</taxon>
        <taxon>Neopterygii</taxon>
        <taxon>Teleostei</taxon>
        <taxon>Neoteleostei</taxon>
        <taxon>Acanthomorphata</taxon>
        <taxon>Carangaria</taxon>
        <taxon>Pleuronectiformes</taxon>
        <taxon>Pleuronectoidei</taxon>
        <taxon>Pleuronectidae</taxon>
        <taxon>Pleuronectes</taxon>
    </lineage>
</organism>
<sequence length="101" mass="11048">LPRRLPPRIVRVARLLSEQHVSLPDDGDTPPLNPLALSPSTMLSQLGISKAKLLPLPDDGEEHNCVAYITYQAVLKYQERASLCLSLSAPLRARSHEAAAQ</sequence>
<evidence type="ECO:0000313" key="2">
    <source>
        <dbReference type="Proteomes" id="UP001153269"/>
    </source>
</evidence>